<dbReference type="RefSeq" id="WP_207448781.1">
    <property type="nucleotide sequence ID" value="NZ_CP061093.1"/>
</dbReference>
<evidence type="ECO:0008006" key="3">
    <source>
        <dbReference type="Google" id="ProtNLM"/>
    </source>
</evidence>
<sequence length="882" mass="93184">MTAPRPALLLLSAPDSPDALPLMRALSEQWQLSHQLPAALASHRPGEEVAWMLRRQAARADLVLHLSADGAAATAGLEGLVEVYAPAEPALCRLSDRERLDPLAWEALWRRERDLVRRARLVVVSSPEAALVMRLLYGVTAARLRQAPLAALPGLLPLAFAEAPEDPDPEPFTLALNDYPVRGRHSGGAVRVRQGLAALGQATVLLCLGGSGETAVIGPGLVQVCLPKGQDQRAMEADLLTLTGDALEDIATAMHASAHAGLVALAADLATRARVAVFEHCYLAPLLDAMQQAAPGLPAVYDAHNVETALKRELLREHPAREALCGFVAETERRLLARSALVLACSDGDAEAFRPAARQLVLFPHGILPASNPSAPPAEEAAPRIGFIGSGHPPNVAAARFITEALAPRFPAAIFEFIGGVCAALDQTPANIRLHGTLPEEEKSLVMAGWTLALNPVESGGGASLKVADYLAHGLPSLNTPHAARGFPLLRKGAGIILPLVEFAPALHGLLAAPQSLRPMARAACEAAAALNWPEAARAAREAIRRLAAAYRPPPPPPPILLLDEAGLRGTRARPGAARLDVLTPTPSLSPLADRIVTALPVHLRDLPGDYGIGASGQQLARCFGLCLPPGTRRLALDLRAAAPVRLRLVLRTEAGTWLLLRTRVEASCRLELALPENGRTAPRLEAEQLSGPASALRLRAVLLREPQRVALPLPEAPLPREGEVRQEAALAAWTARHGHRYAPVPDDPEQATAEALSSLLRDAASTRRVAALREALGITQPFILLLGGAPLEAAPPELPAVRHDGADAFHQDADGVLRRAPLPLAGLILPRWPACRGILPGNLPAAQAEAVRRLAAWADVPVLEERGSPVSQASPGSAPVS</sequence>
<evidence type="ECO:0000313" key="2">
    <source>
        <dbReference type="Proteomes" id="UP001518990"/>
    </source>
</evidence>
<dbReference type="SUPFAM" id="SSF53756">
    <property type="entry name" value="UDP-Glycosyltransferase/glycogen phosphorylase"/>
    <property type="match status" value="1"/>
</dbReference>
<dbReference type="Gene3D" id="3.40.50.2000">
    <property type="entry name" value="Glycogen Phosphorylase B"/>
    <property type="match status" value="1"/>
</dbReference>
<organism evidence="1 2">
    <name type="scientific">Roseomonas marmotae</name>
    <dbReference type="NCBI Taxonomy" id="2768161"/>
    <lineage>
        <taxon>Bacteria</taxon>
        <taxon>Pseudomonadati</taxon>
        <taxon>Pseudomonadota</taxon>
        <taxon>Alphaproteobacteria</taxon>
        <taxon>Acetobacterales</taxon>
        <taxon>Roseomonadaceae</taxon>
        <taxon>Roseomonas</taxon>
    </lineage>
</organism>
<dbReference type="Proteomes" id="UP001518990">
    <property type="component" value="Unassembled WGS sequence"/>
</dbReference>
<proteinExistence type="predicted"/>
<dbReference type="EMBL" id="JACTNF010000017">
    <property type="protein sequence ID" value="MBO1076108.1"/>
    <property type="molecule type" value="Genomic_DNA"/>
</dbReference>
<comment type="caution">
    <text evidence="1">The sequence shown here is derived from an EMBL/GenBank/DDBJ whole genome shotgun (WGS) entry which is preliminary data.</text>
</comment>
<accession>A0ABS3KF54</accession>
<gene>
    <name evidence="1" type="ORF">IAI60_15935</name>
</gene>
<reference evidence="1 2" key="1">
    <citation type="submission" date="2020-09" db="EMBL/GenBank/DDBJ databases">
        <title>Roseomonas.</title>
        <authorList>
            <person name="Zhu W."/>
        </authorList>
    </citation>
    <scope>NUCLEOTIDE SEQUENCE [LARGE SCALE GENOMIC DNA]</scope>
    <source>
        <strain evidence="1 2">1311</strain>
    </source>
</reference>
<name>A0ABS3KF54_9PROT</name>
<evidence type="ECO:0000313" key="1">
    <source>
        <dbReference type="EMBL" id="MBO1076108.1"/>
    </source>
</evidence>
<keyword evidence="2" id="KW-1185">Reference proteome</keyword>
<protein>
    <recommendedName>
        <fullName evidence="3">Glycosyltransferase</fullName>
    </recommendedName>
</protein>